<sequence>MERRTGLKIEYVPVLVRGTDGSIDMTKINAMLASGDLPDAFLGIPFTTAQLSLYGQQGLFVALDDYIETYAPMTRQAMAEYPDLRGLKVSTDNKLYTMLGVNDCYHCRSSNNRAWVSQSYLDKVGGTMPETTDDLRELLLEFKNQNPSGKSGFLPFASSESTPIDTYFMNAFTYNPGNPGGNRTGGWLRLNGGTVEFVANTPEWREGLRYLHQLGQDGTLTRATFSMKDTELQQNGNKGLVGFARAYWWGSFFNPINLDMDEPWRDYVAVPPLKGPAGVQYTGWDYYGYYTDALQITSACASPELLVQWTDYMMDLEATMWTYAGIKDDNWSFDHSGKGINGKTSLFANKLFPAPAGQSWGQYAVMYRSSDFRLGEKVDPSAPTFEAGLYEAGQAYEAYAQPKEMQLPPLIISDADAAAVADTATAVTAAVKTGLAQFSLGELDPNNDADWQSYTDQFTAMGIDAYLQAHQAAYESRPA</sequence>
<protein>
    <recommendedName>
        <fullName evidence="3">Extracellular solute-binding protein</fullName>
    </recommendedName>
</protein>
<gene>
    <name evidence="1" type="ORF">DT076_07390</name>
</gene>
<proteinExistence type="predicted"/>
<evidence type="ECO:0008006" key="3">
    <source>
        <dbReference type="Google" id="ProtNLM"/>
    </source>
</evidence>
<organism evidence="1 2">
    <name type="scientific">Desertihabitans brevis</name>
    <dbReference type="NCBI Taxonomy" id="2268447"/>
    <lineage>
        <taxon>Bacteria</taxon>
        <taxon>Bacillati</taxon>
        <taxon>Actinomycetota</taxon>
        <taxon>Actinomycetes</taxon>
        <taxon>Propionibacteriales</taxon>
        <taxon>Propionibacteriaceae</taxon>
        <taxon>Desertihabitans</taxon>
    </lineage>
</organism>
<name>A0A367YVE8_9ACTN</name>
<dbReference type="SUPFAM" id="SSF53850">
    <property type="entry name" value="Periplasmic binding protein-like II"/>
    <property type="match status" value="1"/>
</dbReference>
<accession>A0A367YVE8</accession>
<comment type="caution">
    <text evidence="1">The sequence shown here is derived from an EMBL/GenBank/DDBJ whole genome shotgun (WGS) entry which is preliminary data.</text>
</comment>
<keyword evidence="2" id="KW-1185">Reference proteome</keyword>
<dbReference type="Proteomes" id="UP000252770">
    <property type="component" value="Unassembled WGS sequence"/>
</dbReference>
<dbReference type="EMBL" id="QOUI01000004">
    <property type="protein sequence ID" value="RCK69853.1"/>
    <property type="molecule type" value="Genomic_DNA"/>
</dbReference>
<dbReference type="Gene3D" id="3.40.190.10">
    <property type="entry name" value="Periplasmic binding protein-like II"/>
    <property type="match status" value="2"/>
</dbReference>
<evidence type="ECO:0000313" key="2">
    <source>
        <dbReference type="Proteomes" id="UP000252770"/>
    </source>
</evidence>
<dbReference type="AlphaFoldDB" id="A0A367YVE8"/>
<evidence type="ECO:0000313" key="1">
    <source>
        <dbReference type="EMBL" id="RCK69853.1"/>
    </source>
</evidence>
<reference evidence="1 2" key="1">
    <citation type="submission" date="2018-07" db="EMBL/GenBank/DDBJ databases">
        <title>Desertimonas flava gen. nov. sp. nov.</title>
        <authorList>
            <person name="Liu S."/>
        </authorList>
    </citation>
    <scope>NUCLEOTIDE SEQUENCE [LARGE SCALE GENOMIC DNA]</scope>
    <source>
        <strain evidence="1 2">16Sb5-5</strain>
    </source>
</reference>